<accession>A0A8K2A032</accession>
<evidence type="ECO:0000256" key="4">
    <source>
        <dbReference type="ARBA" id="ARBA00012728"/>
    </source>
</evidence>
<evidence type="ECO:0000259" key="11">
    <source>
        <dbReference type="Pfam" id="PF02878"/>
    </source>
</evidence>
<keyword evidence="5" id="KW-0597">Phosphoprotein</keyword>
<dbReference type="Gene3D" id="3.40.120.10">
    <property type="entry name" value="Alpha-D-Glucose-1,6-Bisphosphate, subunit A, domain 3"/>
    <property type="match status" value="3"/>
</dbReference>
<comment type="cofactor">
    <cofactor evidence="2">
        <name>Mg(2+)</name>
        <dbReference type="ChEBI" id="CHEBI:18420"/>
    </cofactor>
</comment>
<comment type="caution">
    <text evidence="14">The sequence shown here is derived from an EMBL/GenBank/DDBJ whole genome shotgun (WGS) entry which is preliminary data.</text>
</comment>
<evidence type="ECO:0000256" key="5">
    <source>
        <dbReference type="ARBA" id="ARBA00022553"/>
    </source>
</evidence>
<dbReference type="InterPro" id="IPR005844">
    <property type="entry name" value="A-D-PHexomutase_a/b/a-I"/>
</dbReference>
<feature type="domain" description="Alpha-D-phosphohexomutase alpha/beta/alpha" evidence="13">
    <location>
        <begin position="284"/>
        <end position="389"/>
    </location>
</feature>
<evidence type="ECO:0000256" key="7">
    <source>
        <dbReference type="ARBA" id="ARBA00022842"/>
    </source>
</evidence>
<keyword evidence="8" id="KW-0413">Isomerase</keyword>
<comment type="similarity">
    <text evidence="3 9">Belongs to the phosphohexose mutase family.</text>
</comment>
<dbReference type="GO" id="GO:0005829">
    <property type="term" value="C:cytosol"/>
    <property type="evidence" value="ECO:0007669"/>
    <property type="project" value="TreeGrafter"/>
</dbReference>
<dbReference type="InterPro" id="IPR045244">
    <property type="entry name" value="PGM"/>
</dbReference>
<dbReference type="SUPFAM" id="SSF53738">
    <property type="entry name" value="Phosphoglucomutase, first 3 domains"/>
    <property type="match status" value="3"/>
</dbReference>
<dbReference type="PANTHER" id="PTHR22573">
    <property type="entry name" value="PHOSPHOHEXOMUTASE FAMILY MEMBER"/>
    <property type="match status" value="1"/>
</dbReference>
<name>A0A8K2A032_9CYAN</name>
<feature type="domain" description="Alpha-D-phosphohexomutase alpha/beta/alpha" evidence="11">
    <location>
        <begin position="16"/>
        <end position="148"/>
    </location>
</feature>
<dbReference type="InterPro" id="IPR005841">
    <property type="entry name" value="Alpha-D-phosphohexomutase_SF"/>
</dbReference>
<dbReference type="Gene3D" id="3.30.310.50">
    <property type="entry name" value="Alpha-D-phosphohexomutase, C-terminal domain"/>
    <property type="match status" value="1"/>
</dbReference>
<dbReference type="RefSeq" id="WP_161825455.1">
    <property type="nucleotide sequence ID" value="NZ_WVIC01000019.1"/>
</dbReference>
<feature type="domain" description="Alpha-D-phosphohexomutase C-terminal" evidence="10">
    <location>
        <begin position="437"/>
        <end position="475"/>
    </location>
</feature>
<dbReference type="CDD" id="cd05800">
    <property type="entry name" value="PGM_like2"/>
    <property type="match status" value="1"/>
</dbReference>
<dbReference type="InterPro" id="IPR016055">
    <property type="entry name" value="A-D-PHexomutase_a/b/a-I/II/III"/>
</dbReference>
<evidence type="ECO:0000259" key="10">
    <source>
        <dbReference type="Pfam" id="PF00408"/>
    </source>
</evidence>
<dbReference type="Pfam" id="PF02878">
    <property type="entry name" value="PGM_PMM_I"/>
    <property type="match status" value="1"/>
</dbReference>
<evidence type="ECO:0000259" key="12">
    <source>
        <dbReference type="Pfam" id="PF02879"/>
    </source>
</evidence>
<dbReference type="PROSITE" id="PS00710">
    <property type="entry name" value="PGM_PMM"/>
    <property type="match status" value="1"/>
</dbReference>
<dbReference type="Pfam" id="PF02880">
    <property type="entry name" value="PGM_PMM_III"/>
    <property type="match status" value="1"/>
</dbReference>
<keyword evidence="15" id="KW-1185">Reference proteome</keyword>
<dbReference type="GO" id="GO:0000287">
    <property type="term" value="F:magnesium ion binding"/>
    <property type="evidence" value="ECO:0007669"/>
    <property type="project" value="InterPro"/>
</dbReference>
<evidence type="ECO:0000256" key="9">
    <source>
        <dbReference type="RuleBase" id="RU004326"/>
    </source>
</evidence>
<keyword evidence="7 9" id="KW-0460">Magnesium</keyword>
<dbReference type="PANTHER" id="PTHR22573:SF2">
    <property type="entry name" value="PHOSPHOGLUCOMUTASE"/>
    <property type="match status" value="1"/>
</dbReference>
<evidence type="ECO:0000256" key="6">
    <source>
        <dbReference type="ARBA" id="ARBA00022723"/>
    </source>
</evidence>
<evidence type="ECO:0000313" key="15">
    <source>
        <dbReference type="Proteomes" id="UP000607397"/>
    </source>
</evidence>
<dbReference type="PRINTS" id="PR00509">
    <property type="entry name" value="PGMPMM"/>
</dbReference>
<organism evidence="14 15">
    <name type="scientific">Petrachloros mirabilis ULC683</name>
    <dbReference type="NCBI Taxonomy" id="2781853"/>
    <lineage>
        <taxon>Bacteria</taxon>
        <taxon>Bacillati</taxon>
        <taxon>Cyanobacteriota</taxon>
        <taxon>Cyanophyceae</taxon>
        <taxon>Synechococcales</taxon>
        <taxon>Petrachlorosaceae</taxon>
        <taxon>Petrachloros</taxon>
        <taxon>Petrachloros mirabilis</taxon>
    </lineage>
</organism>
<sequence length="488" mass="52757">MPASVTLTAPLDPPIQFGTDGWRGIIADDFTLARLRRVVPVAAQVLAQTYGGEATRNLIVVGYDRRFLSEQFAAATAEAVAQAGFDVLLADTFAPTPALSWAVKQYQALGALVITASHNPGIYSGLKVKGAFGGSVPPSITQKIQTELLLEAAPPNPSVGSIQAFNPWPDYCRELQTKVDLSTIQQAIAQGQLAVFVDVMHGATAGGMAQVLNQPVQELNCDRDPLFGGGAPEPLPKYLAPLLQTLKTPPKQPGQLRVGFVFDGDGDRIAAVDGQGQFLSSQILIPILIDHFATRRGARGEVIKTVSGSDLIPRIAALHQLNVFETPIGYKYIAERMLEHNPILLGGEESGGIGYGNHIPERDGLLSALYLLEAIAQSGQDLSQLYQQLQAQTGYQCVYDRIDLPLASTDVQARLIHQLQTTPFTQILDQSVLECSTQDGFKFRLADQSWLLIRFSGTEPVLRLYCEAHSPEQVVQLLGWAKAWAIAA</sequence>
<feature type="domain" description="Alpha-D-phosphohexomutase alpha/beta/alpha" evidence="12">
    <location>
        <begin position="170"/>
        <end position="276"/>
    </location>
</feature>
<dbReference type="Pfam" id="PF02879">
    <property type="entry name" value="PGM_PMM_II"/>
    <property type="match status" value="1"/>
</dbReference>
<dbReference type="SUPFAM" id="SSF55957">
    <property type="entry name" value="Phosphoglucomutase, C-terminal domain"/>
    <property type="match status" value="1"/>
</dbReference>
<dbReference type="Proteomes" id="UP000607397">
    <property type="component" value="Unassembled WGS sequence"/>
</dbReference>
<dbReference type="AlphaFoldDB" id="A0A8K2A032"/>
<dbReference type="InterPro" id="IPR005843">
    <property type="entry name" value="A-D-PHexomutase_C"/>
</dbReference>
<evidence type="ECO:0000256" key="1">
    <source>
        <dbReference type="ARBA" id="ARBA00000443"/>
    </source>
</evidence>
<dbReference type="InterPro" id="IPR016066">
    <property type="entry name" value="A-D-PHexomutase_CS"/>
</dbReference>
<proteinExistence type="inferred from homology"/>
<comment type="catalytic activity">
    <reaction evidence="1">
        <text>alpha-D-glucose 1-phosphate = alpha-D-glucose 6-phosphate</text>
        <dbReference type="Rhea" id="RHEA:23536"/>
        <dbReference type="ChEBI" id="CHEBI:58225"/>
        <dbReference type="ChEBI" id="CHEBI:58601"/>
        <dbReference type="EC" id="5.4.2.2"/>
    </reaction>
</comment>
<dbReference type="InterPro" id="IPR036900">
    <property type="entry name" value="A-D-PHexomutase_C_sf"/>
</dbReference>
<dbReference type="EC" id="5.4.2.2" evidence="4"/>
<evidence type="ECO:0000256" key="3">
    <source>
        <dbReference type="ARBA" id="ARBA00010231"/>
    </source>
</evidence>
<protein>
    <recommendedName>
        <fullName evidence="4">phosphoglucomutase (alpha-D-glucose-1,6-bisphosphate-dependent)</fullName>
        <ecNumber evidence="4">5.4.2.2</ecNumber>
    </recommendedName>
</protein>
<dbReference type="InterPro" id="IPR005846">
    <property type="entry name" value="A-D-PHexomutase_a/b/a-III"/>
</dbReference>
<evidence type="ECO:0000256" key="8">
    <source>
        <dbReference type="ARBA" id="ARBA00023235"/>
    </source>
</evidence>
<dbReference type="Pfam" id="PF00408">
    <property type="entry name" value="PGM_PMM_IV"/>
    <property type="match status" value="1"/>
</dbReference>
<dbReference type="GO" id="GO:0005975">
    <property type="term" value="P:carbohydrate metabolic process"/>
    <property type="evidence" value="ECO:0007669"/>
    <property type="project" value="InterPro"/>
</dbReference>
<keyword evidence="6 9" id="KW-0479">Metal-binding</keyword>
<reference evidence="14" key="1">
    <citation type="submission" date="2019-12" db="EMBL/GenBank/DDBJ databases">
        <title>High-Quality draft genome sequences of three cyanobacteria isolated from the limestone walls of the Old Cathedral of Coimbra.</title>
        <authorList>
            <person name="Tiago I."/>
            <person name="Soares F."/>
            <person name="Portugal A."/>
        </authorList>
    </citation>
    <scope>NUCLEOTIDE SEQUENCE [LARGE SCALE GENOMIC DNA]</scope>
    <source>
        <strain evidence="14">C</strain>
    </source>
</reference>
<evidence type="ECO:0000313" key="14">
    <source>
        <dbReference type="EMBL" id="NCJ06977.1"/>
    </source>
</evidence>
<dbReference type="EMBL" id="WVIC01000019">
    <property type="protein sequence ID" value="NCJ06977.1"/>
    <property type="molecule type" value="Genomic_DNA"/>
</dbReference>
<dbReference type="InterPro" id="IPR005845">
    <property type="entry name" value="A-D-PHexomutase_a/b/a-II"/>
</dbReference>
<evidence type="ECO:0000256" key="2">
    <source>
        <dbReference type="ARBA" id="ARBA00001946"/>
    </source>
</evidence>
<dbReference type="GO" id="GO:0004614">
    <property type="term" value="F:phosphoglucomutase activity"/>
    <property type="evidence" value="ECO:0007669"/>
    <property type="project" value="UniProtKB-EC"/>
</dbReference>
<evidence type="ECO:0000259" key="13">
    <source>
        <dbReference type="Pfam" id="PF02880"/>
    </source>
</evidence>
<gene>
    <name evidence="14" type="ORF">GS597_10745</name>
</gene>